<evidence type="ECO:0000256" key="1">
    <source>
        <dbReference type="SAM" id="Phobius"/>
    </source>
</evidence>
<feature type="transmembrane region" description="Helical" evidence="1">
    <location>
        <begin position="24"/>
        <end position="43"/>
    </location>
</feature>
<dbReference type="eggNOG" id="ENOG5032V13">
    <property type="taxonomic scope" value="Bacteria"/>
</dbReference>
<keyword evidence="1" id="KW-0472">Membrane</keyword>
<proteinExistence type="predicted"/>
<dbReference type="RefSeq" id="WP_052348289.1">
    <property type="nucleotide sequence ID" value="NZ_AONC01000074.1"/>
</dbReference>
<name>W9V203_9GAMM</name>
<evidence type="ECO:0008006" key="4">
    <source>
        <dbReference type="Google" id="ProtNLM"/>
    </source>
</evidence>
<accession>W9V203</accession>
<evidence type="ECO:0000313" key="2">
    <source>
        <dbReference type="EMBL" id="EXJ13324.1"/>
    </source>
</evidence>
<sequence>MTTDPPHRRRALGGAWPDRQRGSATLLIGLLLLIGAGILTFGASRTAVIEQRIANNEIRATEAQQAAQAGLEYAQTWLSANGWSEGDGEPSPPALGMASGHRYAVDLRFDAHPRGICVRARASAVTDPNISAILWECYQQQGLFDPSPDTRMPPPWVLAGCIGPAATGTELFVTATLETAAMSGHSDSESCLARGGLAVSSWRDADGDRILDLDEPGASATFAKTAFGGCPEPHCAWNRVFAMPFETALGLATAAGHVHGDDIPCGAGPAPGIYLKTNDSDIDGLDVTGTCTGIEGVDSRTIGAPEHPVLVIVPSGSGCPGFGPDVSIYGILYYETQSDCATRGWGGARIQGAVIWEGNAGSPATGSQFIASDFGSGSALNRAYQVITRATRIPGTWRNWH</sequence>
<dbReference type="STRING" id="1249627.D779_3849"/>
<dbReference type="AlphaFoldDB" id="W9V203"/>
<keyword evidence="3" id="KW-1185">Reference proteome</keyword>
<dbReference type="Proteomes" id="UP000019460">
    <property type="component" value="Unassembled WGS sequence"/>
</dbReference>
<comment type="caution">
    <text evidence="2">The sequence shown here is derived from an EMBL/GenBank/DDBJ whole genome shotgun (WGS) entry which is preliminary data.</text>
</comment>
<gene>
    <name evidence="2" type="ORF">D779_3849</name>
</gene>
<organism evidence="2 3">
    <name type="scientific">Imhoffiella purpurea</name>
    <dbReference type="NCBI Taxonomy" id="1249627"/>
    <lineage>
        <taxon>Bacteria</taxon>
        <taxon>Pseudomonadati</taxon>
        <taxon>Pseudomonadota</taxon>
        <taxon>Gammaproteobacteria</taxon>
        <taxon>Chromatiales</taxon>
        <taxon>Chromatiaceae</taxon>
        <taxon>Imhoffiella</taxon>
    </lineage>
</organism>
<dbReference type="EMBL" id="AONC01000074">
    <property type="protein sequence ID" value="EXJ13324.1"/>
    <property type="molecule type" value="Genomic_DNA"/>
</dbReference>
<keyword evidence="1" id="KW-1133">Transmembrane helix</keyword>
<protein>
    <recommendedName>
        <fullName evidence="4">Type 4 fimbrial biogenesis protein PilX N-terminal domain-containing protein</fullName>
    </recommendedName>
</protein>
<dbReference type="OrthoDB" id="5563448at2"/>
<evidence type="ECO:0000313" key="3">
    <source>
        <dbReference type="Proteomes" id="UP000019460"/>
    </source>
</evidence>
<keyword evidence="1" id="KW-0812">Transmembrane</keyword>
<reference evidence="2 3" key="1">
    <citation type="submission" date="2012-11" db="EMBL/GenBank/DDBJ databases">
        <title>Genome assembly of Thiorhodococcus sp. AK35.</title>
        <authorList>
            <person name="Nupur N."/>
            <person name="Khatri I."/>
            <person name="Subramanian S."/>
            <person name="Pinnaka A."/>
        </authorList>
    </citation>
    <scope>NUCLEOTIDE SEQUENCE [LARGE SCALE GENOMIC DNA]</scope>
    <source>
        <strain evidence="2 3">AK35</strain>
    </source>
</reference>